<evidence type="ECO:0000259" key="2">
    <source>
        <dbReference type="Pfam" id="PF01895"/>
    </source>
</evidence>
<evidence type="ECO:0000313" key="4">
    <source>
        <dbReference type="Proteomes" id="UP000635316"/>
    </source>
</evidence>
<dbReference type="PIRSF" id="PIRSF003107">
    <property type="entry name" value="PhoU"/>
    <property type="match status" value="1"/>
</dbReference>
<gene>
    <name evidence="3" type="primary">phoU</name>
    <name evidence="3" type="ORF">JHL22_01535</name>
</gene>
<organism evidence="3 4">
    <name type="scientific">Advenella mandrilli</name>
    <dbReference type="NCBI Taxonomy" id="2800330"/>
    <lineage>
        <taxon>Bacteria</taxon>
        <taxon>Pseudomonadati</taxon>
        <taxon>Pseudomonadota</taxon>
        <taxon>Betaproteobacteria</taxon>
        <taxon>Burkholderiales</taxon>
        <taxon>Alcaligenaceae</taxon>
    </lineage>
</organism>
<dbReference type="PANTHER" id="PTHR42930">
    <property type="entry name" value="PHOSPHATE-SPECIFIC TRANSPORT SYSTEM ACCESSORY PROTEIN PHOU"/>
    <property type="match status" value="1"/>
</dbReference>
<proteinExistence type="inferred from homology"/>
<dbReference type="InterPro" id="IPR026022">
    <property type="entry name" value="PhoU_dom"/>
</dbReference>
<accession>A0ABS1ECU6</accession>
<reference evidence="3 4" key="1">
    <citation type="submission" date="2020-12" db="EMBL/GenBank/DDBJ databases">
        <authorList>
            <person name="Lu T."/>
            <person name="Wang Q."/>
            <person name="Han X."/>
        </authorList>
    </citation>
    <scope>NUCLEOTIDE SEQUENCE [LARGE SCALE GENOMIC DNA]</scope>
    <source>
        <strain evidence="3 4">WQ 585</strain>
    </source>
</reference>
<dbReference type="Gene3D" id="1.20.58.220">
    <property type="entry name" value="Phosphate transport system protein phou homolog 2, domain 2"/>
    <property type="match status" value="2"/>
</dbReference>
<sequence length="266" mass="29944">MVEHTNKRFEADLEDIRSRFLRMGGLVESMIADGIDVLATGNTVVMERIFEREREVNQLEVEIDQSITQVMALNQPTAVDLRLLLSVSKMLTDMERSGDEAEKIAKMARRLHETNQRYEPVIELRHMAASVISMLNRSLDSFARRDPILAAEVVRSDKLVDKEWKGVLRELISYMIEDPRTISGSIDLLFIARALERIGDHAKNMAERVIYMVQGEDVRHTGVKNAELQARGGREAVEAAKEAAKEAKVVKVAQAEASEAPNTSED</sequence>
<name>A0ABS1ECU6_9BURK</name>
<comment type="caution">
    <text evidence="3">The sequence shown here is derived from an EMBL/GenBank/DDBJ whole genome shotgun (WGS) entry which is preliminary data.</text>
</comment>
<dbReference type="Pfam" id="PF01895">
    <property type="entry name" value="PhoU"/>
    <property type="match status" value="2"/>
</dbReference>
<feature type="domain" description="PhoU" evidence="2">
    <location>
        <begin position="21"/>
        <end position="107"/>
    </location>
</feature>
<feature type="domain" description="PhoU" evidence="2">
    <location>
        <begin position="124"/>
        <end position="209"/>
    </location>
</feature>
<evidence type="ECO:0000313" key="3">
    <source>
        <dbReference type="EMBL" id="MBK1779891.1"/>
    </source>
</evidence>
<evidence type="ECO:0000256" key="1">
    <source>
        <dbReference type="ARBA" id="ARBA00008107"/>
    </source>
</evidence>
<dbReference type="PANTHER" id="PTHR42930:SF3">
    <property type="entry name" value="PHOSPHATE-SPECIFIC TRANSPORT SYSTEM ACCESSORY PROTEIN PHOU"/>
    <property type="match status" value="1"/>
</dbReference>
<dbReference type="Proteomes" id="UP000635316">
    <property type="component" value="Unassembled WGS sequence"/>
</dbReference>
<dbReference type="InterPro" id="IPR038078">
    <property type="entry name" value="PhoU-like_sf"/>
</dbReference>
<dbReference type="EMBL" id="JAENGP010000001">
    <property type="protein sequence ID" value="MBK1779891.1"/>
    <property type="molecule type" value="Genomic_DNA"/>
</dbReference>
<dbReference type="NCBIfam" id="TIGR02135">
    <property type="entry name" value="phoU_full"/>
    <property type="match status" value="1"/>
</dbReference>
<protein>
    <submittedName>
        <fullName evidence="3">Phosphate signaling complex protein PhoU</fullName>
    </submittedName>
</protein>
<keyword evidence="4" id="KW-1185">Reference proteome</keyword>
<dbReference type="SUPFAM" id="SSF109755">
    <property type="entry name" value="PhoU-like"/>
    <property type="match status" value="1"/>
</dbReference>
<comment type="similarity">
    <text evidence="1">Belongs to the PhoU family.</text>
</comment>
<dbReference type="InterPro" id="IPR028366">
    <property type="entry name" value="PhoU"/>
</dbReference>
<dbReference type="RefSeq" id="WP_200233091.1">
    <property type="nucleotide sequence ID" value="NZ_JAENGP010000001.1"/>
</dbReference>